<protein>
    <recommendedName>
        <fullName evidence="3">Peptide ABC transporter substrate-binding protein</fullName>
    </recommendedName>
</protein>
<evidence type="ECO:0000313" key="2">
    <source>
        <dbReference type="Proteomes" id="UP001234495"/>
    </source>
</evidence>
<keyword evidence="2" id="KW-1185">Reference proteome</keyword>
<dbReference type="RefSeq" id="WP_307346530.1">
    <property type="nucleotide sequence ID" value="NZ_JAUSUD010000036.1"/>
</dbReference>
<dbReference type="EMBL" id="JAUSUD010000036">
    <property type="protein sequence ID" value="MDQ0233344.1"/>
    <property type="molecule type" value="Genomic_DNA"/>
</dbReference>
<accession>A0ABT9ZN39</accession>
<dbReference type="Proteomes" id="UP001234495">
    <property type="component" value="Unassembled WGS sequence"/>
</dbReference>
<comment type="caution">
    <text evidence="1">The sequence shown here is derived from an EMBL/GenBank/DDBJ whole genome shotgun (WGS) entry which is preliminary data.</text>
</comment>
<organism evidence="1 2">
    <name type="scientific">Metabacillus malikii</name>
    <dbReference type="NCBI Taxonomy" id="1504265"/>
    <lineage>
        <taxon>Bacteria</taxon>
        <taxon>Bacillati</taxon>
        <taxon>Bacillota</taxon>
        <taxon>Bacilli</taxon>
        <taxon>Bacillales</taxon>
        <taxon>Bacillaceae</taxon>
        <taxon>Metabacillus</taxon>
    </lineage>
</organism>
<gene>
    <name evidence="1" type="ORF">J2S19_004689</name>
</gene>
<sequence>MKFKYISLLLIFPLFLMSCSIEVKPKEHMRDIYIVALETIMEQDESLNKDVKFIAIDMGNFEKINQHDKEYILTSLKETYNVDVFEATFEQLKEKGLYDEDTMSLDGVLLTIDNIQYTFNNQVQLEGSKYRSSLGAVGIEVKVHYNDDKWQTKDMKDLWIS</sequence>
<dbReference type="PROSITE" id="PS51257">
    <property type="entry name" value="PROKAR_LIPOPROTEIN"/>
    <property type="match status" value="1"/>
</dbReference>
<proteinExistence type="predicted"/>
<evidence type="ECO:0000313" key="1">
    <source>
        <dbReference type="EMBL" id="MDQ0233344.1"/>
    </source>
</evidence>
<name>A0ABT9ZN39_9BACI</name>
<evidence type="ECO:0008006" key="3">
    <source>
        <dbReference type="Google" id="ProtNLM"/>
    </source>
</evidence>
<reference evidence="1 2" key="1">
    <citation type="submission" date="2023-07" db="EMBL/GenBank/DDBJ databases">
        <title>Genomic Encyclopedia of Type Strains, Phase IV (KMG-IV): sequencing the most valuable type-strain genomes for metagenomic binning, comparative biology and taxonomic classification.</title>
        <authorList>
            <person name="Goeker M."/>
        </authorList>
    </citation>
    <scope>NUCLEOTIDE SEQUENCE [LARGE SCALE GENOMIC DNA]</scope>
    <source>
        <strain evidence="1 2">DSM 29005</strain>
    </source>
</reference>